<name>A0A0D3AEA8_BRAOL</name>
<dbReference type="InterPro" id="IPR040441">
    <property type="entry name" value="CFA20/CFAP20DC"/>
</dbReference>
<accession>A0A0D3AEA8</accession>
<dbReference type="PANTHER" id="PTHR12458">
    <property type="entry name" value="ORF PROTEIN"/>
    <property type="match status" value="1"/>
</dbReference>
<dbReference type="Pfam" id="PF05018">
    <property type="entry name" value="CFA20_dom"/>
    <property type="match status" value="1"/>
</dbReference>
<dbReference type="OMA" id="PRRICFA"/>
<reference evidence="2 3" key="1">
    <citation type="journal article" date="2014" name="Genome Biol.">
        <title>Transcriptome and methylome profiling reveals relics of genome dominance in the mesopolyploid Brassica oleracea.</title>
        <authorList>
            <person name="Parkin I.A."/>
            <person name="Koh C."/>
            <person name="Tang H."/>
            <person name="Robinson S.J."/>
            <person name="Kagale S."/>
            <person name="Clarke W.E."/>
            <person name="Town C.D."/>
            <person name="Nixon J."/>
            <person name="Krishnakumar V."/>
            <person name="Bidwell S.L."/>
            <person name="Denoeud F."/>
            <person name="Belcram H."/>
            <person name="Links M.G."/>
            <person name="Just J."/>
            <person name="Clarke C."/>
            <person name="Bender T."/>
            <person name="Huebert T."/>
            <person name="Mason A.S."/>
            <person name="Pires J.C."/>
            <person name="Barker G."/>
            <person name="Moore J."/>
            <person name="Walley P.G."/>
            <person name="Manoli S."/>
            <person name="Batley J."/>
            <person name="Edwards D."/>
            <person name="Nelson M.N."/>
            <person name="Wang X."/>
            <person name="Paterson A.H."/>
            <person name="King G."/>
            <person name="Bancroft I."/>
            <person name="Chalhoub B."/>
            <person name="Sharpe A.G."/>
        </authorList>
    </citation>
    <scope>NUCLEOTIDE SEQUENCE</scope>
    <source>
        <strain evidence="2 3">cv. TO1000</strain>
    </source>
</reference>
<dbReference type="eggNOG" id="KOG3213">
    <property type="taxonomic scope" value="Eukaryota"/>
</dbReference>
<organism evidence="2 3">
    <name type="scientific">Brassica oleracea var. oleracea</name>
    <dbReference type="NCBI Taxonomy" id="109376"/>
    <lineage>
        <taxon>Eukaryota</taxon>
        <taxon>Viridiplantae</taxon>
        <taxon>Streptophyta</taxon>
        <taxon>Embryophyta</taxon>
        <taxon>Tracheophyta</taxon>
        <taxon>Spermatophyta</taxon>
        <taxon>Magnoliopsida</taxon>
        <taxon>eudicotyledons</taxon>
        <taxon>Gunneridae</taxon>
        <taxon>Pentapetalae</taxon>
        <taxon>rosids</taxon>
        <taxon>malvids</taxon>
        <taxon>Brassicales</taxon>
        <taxon>Brassicaceae</taxon>
        <taxon>Brassiceae</taxon>
        <taxon>Brassica</taxon>
    </lineage>
</organism>
<evidence type="ECO:0000259" key="1">
    <source>
        <dbReference type="Pfam" id="PF05018"/>
    </source>
</evidence>
<dbReference type="Proteomes" id="UP000032141">
    <property type="component" value="Chromosome C1"/>
</dbReference>
<reference evidence="2" key="2">
    <citation type="submission" date="2015-03" db="UniProtKB">
        <authorList>
            <consortium name="EnsemblPlants"/>
        </authorList>
    </citation>
    <scope>IDENTIFICATION</scope>
</reference>
<keyword evidence="3" id="KW-1185">Reference proteome</keyword>
<evidence type="ECO:0000313" key="2">
    <source>
        <dbReference type="EnsemblPlants" id="Bo1g139440.1"/>
    </source>
</evidence>
<evidence type="ECO:0000313" key="3">
    <source>
        <dbReference type="Proteomes" id="UP000032141"/>
    </source>
</evidence>
<sequence>MPLKMDEGWNQIELNLPDLTRRAYGTNYAETLRVQVHANCSPRRICFADRLYSDEELPSEFKLYLPVQKA</sequence>
<dbReference type="HOGENOM" id="CLU_2709728_0_0_1"/>
<dbReference type="InterPro" id="IPR007714">
    <property type="entry name" value="CFA20_dom"/>
</dbReference>
<dbReference type="EnsemblPlants" id="Bo1g139440.1">
    <property type="protein sequence ID" value="Bo1g139440.1"/>
    <property type="gene ID" value="Bo1g139440"/>
</dbReference>
<dbReference type="STRING" id="109376.A0A0D3AEA8"/>
<dbReference type="Gramene" id="Bo1g139440.1">
    <property type="protein sequence ID" value="Bo1g139440.1"/>
    <property type="gene ID" value="Bo1g139440"/>
</dbReference>
<dbReference type="AlphaFoldDB" id="A0A0D3AEA8"/>
<feature type="domain" description="CFA20" evidence="1">
    <location>
        <begin position="1"/>
        <end position="64"/>
    </location>
</feature>
<protein>
    <recommendedName>
        <fullName evidence="1">CFA20 domain-containing protein</fullName>
    </recommendedName>
</protein>
<proteinExistence type="predicted"/>